<dbReference type="GO" id="GO:0005886">
    <property type="term" value="C:plasma membrane"/>
    <property type="evidence" value="ECO:0007669"/>
    <property type="project" value="UniProtKB-SubCell"/>
</dbReference>
<evidence type="ECO:0000256" key="8">
    <source>
        <dbReference type="SAM" id="Phobius"/>
    </source>
</evidence>
<sequence>MRSPRYLAVADLILAAYLLLGLTNVFTKAPWCDEAWFGSPAYNLAYHGFMGTTVLDPASSTWKRVKLTGIDQHTYWVMPLNLVFNAAVFRVLGFSIFSMRLLSLLWGLAALLAWAAILWKLTRNRFLALTGTALIAVDYHFLAQAADGRMDVMTIALGWLGVTAYLLLRERRFPLAVAVSQSLTALAFFTHPNGLLLVLILLCTTLYLDRKRVRISAVALAAAPYLAIAAAWGLYILQKPEDFVTQFLGNAAARGPIITTPIAALITEISSRYLDNYGMASWSSLAGRTNALPLLAFLAGTATCLLIPAIRRDPAARLLLIWTAIAAFYLTEFEGLKTPLYLLYITPLFSVLVAVAALWLLTNRPQRKFAVASFLAILFIFQAARTVIADSRHPRRATYDPAVQYLRAHFTPRTFIMGGAQLIFGLGPEWHVLDDIRLGYNTGKRPDVIVIDPGWEDRLQMLKTQSPAIDTFVTNLMNSEYREAYRGEGYRILVRQ</sequence>
<keyword evidence="7 8" id="KW-0472">Membrane</keyword>
<organism evidence="9">
    <name type="scientific">Solibacter usitatus (strain Ellin6076)</name>
    <dbReference type="NCBI Taxonomy" id="234267"/>
    <lineage>
        <taxon>Bacteria</taxon>
        <taxon>Pseudomonadati</taxon>
        <taxon>Acidobacteriota</taxon>
        <taxon>Terriglobia</taxon>
        <taxon>Bryobacterales</taxon>
        <taxon>Solibacteraceae</taxon>
        <taxon>Candidatus Solibacter</taxon>
    </lineage>
</organism>
<dbReference type="InterPro" id="IPR050297">
    <property type="entry name" value="LipidA_mod_glycosyltrf_83"/>
</dbReference>
<keyword evidence="5 8" id="KW-0812">Transmembrane</keyword>
<keyword evidence="4" id="KW-0808">Transferase</keyword>
<dbReference type="GO" id="GO:0009103">
    <property type="term" value="P:lipopolysaccharide biosynthetic process"/>
    <property type="evidence" value="ECO:0007669"/>
    <property type="project" value="UniProtKB-ARBA"/>
</dbReference>
<dbReference type="OrthoDB" id="9827004at2"/>
<dbReference type="PANTHER" id="PTHR33908:SF11">
    <property type="entry name" value="MEMBRANE PROTEIN"/>
    <property type="match status" value="1"/>
</dbReference>
<dbReference type="KEGG" id="sus:Acid_0273"/>
<dbReference type="GO" id="GO:0016763">
    <property type="term" value="F:pentosyltransferase activity"/>
    <property type="evidence" value="ECO:0007669"/>
    <property type="project" value="TreeGrafter"/>
</dbReference>
<dbReference type="HOGENOM" id="CLU_549681_0_0_0"/>
<evidence type="ECO:0000256" key="5">
    <source>
        <dbReference type="ARBA" id="ARBA00022692"/>
    </source>
</evidence>
<feature type="transmembrane region" description="Helical" evidence="8">
    <location>
        <begin position="369"/>
        <end position="388"/>
    </location>
</feature>
<accession>Q02CD1</accession>
<evidence type="ECO:0000256" key="4">
    <source>
        <dbReference type="ARBA" id="ARBA00022679"/>
    </source>
</evidence>
<evidence type="ECO:0000256" key="6">
    <source>
        <dbReference type="ARBA" id="ARBA00022989"/>
    </source>
</evidence>
<keyword evidence="2" id="KW-1003">Cell membrane</keyword>
<feature type="transmembrane region" description="Helical" evidence="8">
    <location>
        <begin position="215"/>
        <end position="237"/>
    </location>
</feature>
<feature type="transmembrane region" description="Helical" evidence="8">
    <location>
        <begin position="125"/>
        <end position="143"/>
    </location>
</feature>
<dbReference type="AlphaFoldDB" id="Q02CD1"/>
<feature type="transmembrane region" description="Helical" evidence="8">
    <location>
        <begin position="317"/>
        <end position="335"/>
    </location>
</feature>
<feature type="transmembrane region" description="Helical" evidence="8">
    <location>
        <begin position="75"/>
        <end position="94"/>
    </location>
</feature>
<protein>
    <recommendedName>
        <fullName evidence="10">Glycosyltransferase RgtA/B/C/D-like domain-containing protein</fullName>
    </recommendedName>
</protein>
<evidence type="ECO:0000256" key="2">
    <source>
        <dbReference type="ARBA" id="ARBA00022475"/>
    </source>
</evidence>
<dbReference type="InParanoid" id="Q02CD1"/>
<dbReference type="EMBL" id="CP000473">
    <property type="protein sequence ID" value="ABJ81285.1"/>
    <property type="molecule type" value="Genomic_DNA"/>
</dbReference>
<dbReference type="STRING" id="234267.Acid_0273"/>
<feature type="transmembrane region" description="Helical" evidence="8">
    <location>
        <begin position="101"/>
        <end position="119"/>
    </location>
</feature>
<name>Q02CD1_SOLUE</name>
<keyword evidence="3" id="KW-0328">Glycosyltransferase</keyword>
<evidence type="ECO:0000256" key="7">
    <source>
        <dbReference type="ARBA" id="ARBA00023136"/>
    </source>
</evidence>
<reference evidence="9" key="1">
    <citation type="submission" date="2006-10" db="EMBL/GenBank/DDBJ databases">
        <title>Complete sequence of Solibacter usitatus Ellin6076.</title>
        <authorList>
            <consortium name="US DOE Joint Genome Institute"/>
            <person name="Copeland A."/>
            <person name="Lucas S."/>
            <person name="Lapidus A."/>
            <person name="Barry K."/>
            <person name="Detter J.C."/>
            <person name="Glavina del Rio T."/>
            <person name="Hammon N."/>
            <person name="Israni S."/>
            <person name="Dalin E."/>
            <person name="Tice H."/>
            <person name="Pitluck S."/>
            <person name="Thompson L.S."/>
            <person name="Brettin T."/>
            <person name="Bruce D."/>
            <person name="Han C."/>
            <person name="Tapia R."/>
            <person name="Gilna P."/>
            <person name="Schmutz J."/>
            <person name="Larimer F."/>
            <person name="Land M."/>
            <person name="Hauser L."/>
            <person name="Kyrpides N."/>
            <person name="Mikhailova N."/>
            <person name="Janssen P.H."/>
            <person name="Kuske C.R."/>
            <person name="Richardson P."/>
        </authorList>
    </citation>
    <scope>NUCLEOTIDE SEQUENCE</scope>
    <source>
        <strain evidence="9">Ellin6076</strain>
    </source>
</reference>
<feature type="transmembrane region" description="Helical" evidence="8">
    <location>
        <begin position="188"/>
        <end position="208"/>
    </location>
</feature>
<gene>
    <name evidence="9" type="ordered locus">Acid_0273</name>
</gene>
<dbReference type="PANTHER" id="PTHR33908">
    <property type="entry name" value="MANNOSYLTRANSFERASE YKCB-RELATED"/>
    <property type="match status" value="1"/>
</dbReference>
<proteinExistence type="predicted"/>
<feature type="transmembrane region" description="Helical" evidence="8">
    <location>
        <begin position="341"/>
        <end position="362"/>
    </location>
</feature>
<keyword evidence="6 8" id="KW-1133">Transmembrane helix</keyword>
<dbReference type="eggNOG" id="COG1807">
    <property type="taxonomic scope" value="Bacteria"/>
</dbReference>
<evidence type="ECO:0000256" key="1">
    <source>
        <dbReference type="ARBA" id="ARBA00004651"/>
    </source>
</evidence>
<evidence type="ECO:0008006" key="10">
    <source>
        <dbReference type="Google" id="ProtNLM"/>
    </source>
</evidence>
<evidence type="ECO:0000313" key="9">
    <source>
        <dbReference type="EMBL" id="ABJ81285.1"/>
    </source>
</evidence>
<comment type="subcellular location">
    <subcellularLocation>
        <location evidence="1">Cell membrane</location>
        <topology evidence="1">Multi-pass membrane protein</topology>
    </subcellularLocation>
</comment>
<evidence type="ECO:0000256" key="3">
    <source>
        <dbReference type="ARBA" id="ARBA00022676"/>
    </source>
</evidence>
<feature type="transmembrane region" description="Helical" evidence="8">
    <location>
        <begin position="291"/>
        <end position="310"/>
    </location>
</feature>